<evidence type="ECO:0000313" key="1">
    <source>
        <dbReference type="EMBL" id="KAK2941121.1"/>
    </source>
</evidence>
<proteinExistence type="predicted"/>
<sequence>MHMILDMSSDSPNQDVRCAVLASSTVLLSFCEFFWTDLKSLFVLRSGSPSTDTSSSITLAWCTLNNSVDHLTPIVEDMRENSSADILNMNIVGTRITNMKVVGTDGICVSQTNHRKNISSFEDISTTVSEMRIVNVSSQPGEVKKVSALFSQRMVGCAILGSNNHLSGSVLRDVNGGGSFLCSNSTFDWCHTTSSERPSLLSHTSGLTQRDNAETEFADKSYDGEERFPFTDTTITFLRCDFKNMKYTITSSSVQSAGGSALYISSSTSSKQTALSLISCTFSNCSITSSSIVYGGCVYLYDLRSTKTNTVEDCCFDDWYPSNDGNINQFGGGIGTYSSSAPVQITTSNFTLNGHLTNKNNGGFISSYSSYYGQSWTIANSRLVGDSKTTGLALSLCSSHSVASSEQSLSVTDSLILNTNSKIDITRIAFKTSSGFTRTEITNTSITCGSTSTSTHPFHFLDSSLNQCSISTSSSPIMLLVSGTSFTGKPNGTSSHCLSFSHSSYVVFHKCDFTDCSPASASKNLIYSYNLPSLVVDTCSFTRCSAGQSTINVVSTYSFFSFCSFTNVSGKDACVMASESLYTNFFESCRFDLETVDKLDFKVTSNDVACLNETAVIGCTSNRQMYFGTTWANREQLIAVQVVPVDANKNEIRVGTWPPESEEDPQQQIPTFSSLSEALAALPTPPKDIVITFSDGNFTKNALLEVSQLVEIVGAGLNISDVHSTQLKTNGFVSKSAGKLTLQSLRLVPSSSSSGLASTEGSGSLFVLNVFVEDISEHSSSLFQFAAGSSEIRHSFFKNIESIESLICVSQTSSLVITNTLFVSITRTSLEPTPYETTQCASCIEGKTSGTVKVLYCRFGACKTNGRAGAIDLEKSDDNSAVEMGSCCFDQNSAGNDVPNAVRGDDAILKSFDDSKLALDLSTIQSFPSLQSFLINSEHTIVPPPFLLHMSSAGVDHPLTWTNLYNRISKSLLQKHTLQYLLVSRFQNNIQTKLQTNFDYSETMTPFIFQNSTVHVRLNSYRSSIITVVQQNKVFVTIQKASLSFTDVQFAFEELTTPAFTCDKDSSIELRSTAIKLTTPTLTQPFIDSVGPYVYVNSQFFIQNITLDRTPFIQLNRAEKDASLQYSSTTPLLANPLITPFIVCEGAKQFMMASLKLNYSFINSASFADAKDSTVRLISNNIQLLQSTTNGAFLHLQNGAVSFSFDSCNSSSGVQGGLVYCRNSTVTTSVLKASSCSASQGGVLYSEDCSVSISTGSFTSCRADEGGVACLISSSLTISTTSFELNSAKRGGVFWVDLSKDSGASLSFSNSPTFTANTASDVDKNGVDSGKGGAIFVTGTTNSENPIYLNNSFFDENSAAFGNDVFVEKTVLGEAGPNLLKYCNGYSNSNFPHLEIEDHSLDDAKFHRISDFIPFKYPWVTATGADTPKCKWGTYPYCKTIKYTLQYLSTTNPNGSLFQRKCFQLDKSMTTDPVKLEKNNLFYVSFSQLITVPYSLSLSASYDAKEGVVFTIDDESKLTIMTIKITLKQSHQVVKVNSQDGRVVLDRSFVLSESGTITTLSPISSVGSSILLSTVSFSPALTTSIATLSAPLVIFAPQPSEQDVLGSGSFEMKNVSVTNVTFVGTSMIELSTTGNITLAKPKLSNVQWNHENGMDLTLKGRNFKTQLKPKQWDEDFKTKPHLTSLLGEDIWMDESEKWRRVSLVYWLVSPSSEVVIGEDVDAVDHPNCGSLMFKCTTLDSAFSSAGMNSIDTISCSVSATLSSSLSVDSSLTFKSFSNEKQTITFDEFSSMTINKPHTLSLTSLIFTVAGTCSSPTLFVVEKGEIKFSSCLVGSSDSSLPLVVPASTTKLIEVLGDGTLTLTDTLIQHVKFTHSTLGTAIRLHLGATVSSSRTRPIVDVSSKSPGSHVQVVVSTDHDADSLSDLSTLLQTWGPTLTHSPRYSKAEIDEFVVIEDGRVDELIYRWHPYDSKTLYVDRSGGSRTKCGLSVLPCSSLSSNLAKLGTDQVIKVCDTLDETVSITTTRDLSIMSSDTSQKEFRVSETSSFTSIGFTLSFTSISFIPLPQSSNQNADINTRTESLFIVESGSLSLTSCSVSSFELSSSPLITHTSGTLTLQSCSVSSITRSSGNGTVLSTEMSTGKSLLLDEIEFSSMSSSKESPILALSFTQFIKSTPDPLFDFTLTNLNFSSMSGMESELPCFISLVGHDLASWIGVGDVRFNDSYSEDSNFSDLWSVDETFNLSVSLLFYLRRSDGPVGVSSSGYEMPKCGSNSVWCSTIKQSLTRLSPQNTKKIIVMDEVTLSNSIELPDELTFAGNPIALSTCVVSAAGSFVSEGIDSTTISKLTFSLPSTQTAEAVIVHSSTKLTLSDVELSSTAESSACFLKVTAGKAEMSNIEIRSEMAENSILFSILGGRLSVTGTTATSSSPMKGRLFSVSNTAFNLSDVKLSKQTFTNALFECSSFGESTISDMGENF</sequence>
<organism evidence="1 2">
    <name type="scientific">Blattamonas nauphoetae</name>
    <dbReference type="NCBI Taxonomy" id="2049346"/>
    <lineage>
        <taxon>Eukaryota</taxon>
        <taxon>Metamonada</taxon>
        <taxon>Preaxostyla</taxon>
        <taxon>Oxymonadida</taxon>
        <taxon>Blattamonas</taxon>
    </lineage>
</organism>
<evidence type="ECO:0000313" key="2">
    <source>
        <dbReference type="Proteomes" id="UP001281761"/>
    </source>
</evidence>
<dbReference type="EMBL" id="JARBJD010000545">
    <property type="protein sequence ID" value="KAK2941121.1"/>
    <property type="molecule type" value="Genomic_DNA"/>
</dbReference>
<dbReference type="Proteomes" id="UP001281761">
    <property type="component" value="Unassembled WGS sequence"/>
</dbReference>
<name>A0ABQ9WNP8_9EUKA</name>
<reference evidence="1 2" key="1">
    <citation type="journal article" date="2022" name="bioRxiv">
        <title>Genomics of Preaxostyla Flagellates Illuminates Evolutionary Transitions and the Path Towards Mitochondrial Loss.</title>
        <authorList>
            <person name="Novak L.V.F."/>
            <person name="Treitli S.C."/>
            <person name="Pyrih J."/>
            <person name="Halakuc P."/>
            <person name="Pipaliya S.V."/>
            <person name="Vacek V."/>
            <person name="Brzon O."/>
            <person name="Soukal P."/>
            <person name="Eme L."/>
            <person name="Dacks J.B."/>
            <person name="Karnkowska A."/>
            <person name="Elias M."/>
            <person name="Hampl V."/>
        </authorList>
    </citation>
    <scope>NUCLEOTIDE SEQUENCE [LARGE SCALE GENOMIC DNA]</scope>
    <source>
        <strain evidence="1">NAU3</strain>
        <tissue evidence="1">Gut</tissue>
    </source>
</reference>
<protein>
    <submittedName>
        <fullName evidence="1">Uncharacterized protein</fullName>
    </submittedName>
</protein>
<gene>
    <name evidence="1" type="ORF">BLNAU_23965</name>
</gene>
<comment type="caution">
    <text evidence="1">The sequence shown here is derived from an EMBL/GenBank/DDBJ whole genome shotgun (WGS) entry which is preliminary data.</text>
</comment>
<accession>A0ABQ9WNP8</accession>
<keyword evidence="2" id="KW-1185">Reference proteome</keyword>